<dbReference type="SUPFAM" id="SSF48452">
    <property type="entry name" value="TPR-like"/>
    <property type="match status" value="1"/>
</dbReference>
<dbReference type="InterPro" id="IPR033985">
    <property type="entry name" value="SusD-like_N"/>
</dbReference>
<keyword evidence="3 6" id="KW-0732">Signal</keyword>
<evidence type="ECO:0000256" key="2">
    <source>
        <dbReference type="ARBA" id="ARBA00006275"/>
    </source>
</evidence>
<dbReference type="GO" id="GO:0009279">
    <property type="term" value="C:cell outer membrane"/>
    <property type="evidence" value="ECO:0007669"/>
    <property type="project" value="UniProtKB-SubCell"/>
</dbReference>
<evidence type="ECO:0000256" key="6">
    <source>
        <dbReference type="SAM" id="SignalP"/>
    </source>
</evidence>
<feature type="signal peptide" evidence="6">
    <location>
        <begin position="1"/>
        <end position="21"/>
    </location>
</feature>
<keyword evidence="4" id="KW-0472">Membrane</keyword>
<keyword evidence="10" id="KW-1185">Reference proteome</keyword>
<dbReference type="InterPro" id="IPR011990">
    <property type="entry name" value="TPR-like_helical_dom_sf"/>
</dbReference>
<evidence type="ECO:0000313" key="9">
    <source>
        <dbReference type="EMBL" id="SFW66372.1"/>
    </source>
</evidence>
<dbReference type="Gene3D" id="1.25.40.390">
    <property type="match status" value="1"/>
</dbReference>
<evidence type="ECO:0000313" key="10">
    <source>
        <dbReference type="Proteomes" id="UP000182248"/>
    </source>
</evidence>
<comment type="similarity">
    <text evidence="2">Belongs to the SusD family.</text>
</comment>
<dbReference type="PROSITE" id="PS51257">
    <property type="entry name" value="PROKAR_LIPOPROTEIN"/>
    <property type="match status" value="1"/>
</dbReference>
<gene>
    <name evidence="9" type="ORF">SAMN02927921_03113</name>
</gene>
<reference evidence="9 10" key="1">
    <citation type="submission" date="2016-11" db="EMBL/GenBank/DDBJ databases">
        <authorList>
            <person name="Jaros S."/>
            <person name="Januszkiewicz K."/>
            <person name="Wedrychowicz H."/>
        </authorList>
    </citation>
    <scope>NUCLEOTIDE SEQUENCE [LARGE SCALE GENOMIC DNA]</scope>
    <source>
        <strain evidence="9 10">CGMCC 1.12145</strain>
    </source>
</reference>
<feature type="domain" description="SusD-like N-terminal" evidence="8">
    <location>
        <begin position="98"/>
        <end position="235"/>
    </location>
</feature>
<dbReference type="InterPro" id="IPR012944">
    <property type="entry name" value="SusD_RagB_dom"/>
</dbReference>
<proteinExistence type="inferred from homology"/>
<dbReference type="Pfam" id="PF07980">
    <property type="entry name" value="SusD_RagB"/>
    <property type="match status" value="1"/>
</dbReference>
<dbReference type="Proteomes" id="UP000182248">
    <property type="component" value="Unassembled WGS sequence"/>
</dbReference>
<evidence type="ECO:0000256" key="4">
    <source>
        <dbReference type="ARBA" id="ARBA00023136"/>
    </source>
</evidence>
<dbReference type="AlphaFoldDB" id="A0A1K1R360"/>
<dbReference type="EMBL" id="FPJE01000018">
    <property type="protein sequence ID" value="SFW66372.1"/>
    <property type="molecule type" value="Genomic_DNA"/>
</dbReference>
<dbReference type="STRING" id="1150368.SAMN02927921_03113"/>
<protein>
    <submittedName>
        <fullName evidence="9">Starch-binding associating with outer membrane</fullName>
    </submittedName>
</protein>
<evidence type="ECO:0000259" key="7">
    <source>
        <dbReference type="Pfam" id="PF07980"/>
    </source>
</evidence>
<feature type="domain" description="RagB/SusD" evidence="7">
    <location>
        <begin position="291"/>
        <end position="549"/>
    </location>
</feature>
<name>A0A1K1R360_9FLAO</name>
<evidence type="ECO:0000256" key="3">
    <source>
        <dbReference type="ARBA" id="ARBA00022729"/>
    </source>
</evidence>
<organism evidence="9 10">
    <name type="scientific">Sinomicrobium oceani</name>
    <dbReference type="NCBI Taxonomy" id="1150368"/>
    <lineage>
        <taxon>Bacteria</taxon>
        <taxon>Pseudomonadati</taxon>
        <taxon>Bacteroidota</taxon>
        <taxon>Flavobacteriia</taxon>
        <taxon>Flavobacteriales</taxon>
        <taxon>Flavobacteriaceae</taxon>
        <taxon>Sinomicrobium</taxon>
    </lineage>
</organism>
<sequence>MKMNTYLKAGVLLLCTLMVTACQDFLDEDFKSELSPTNTFTSTYGFEVGVSGLYALTRSEYNTYGEGGAYIHNGACPYEALQVATDIVSLGYGDASLTAFANLTLTPEERFVGTYWNWAYSLIASANEILLFSEKNTNWDQPSDKELFQAEARFFRAYAYRTLMYLYGDVPYVETILYDFQLNFTRTPREEVLGHVIEDLQFSAEHLPENPDSEGFKPGRLTRWAAYHLLSEMYLLQENYALAGEAALEVINSGYFELMKTRFGVKKDEPGDPFSDLFVENNQNRKSGNRESIWVLQFEFNTIGGGTNSDDWTRRAWNPKYQNITGFVLADTLGGRGLAQIVPMKWWVGTDGTNASGDIEGIFDDADIRNSNYNIKRNWYYNNSGEPSLYGKKANITDQTWLSANTLFPALTKFFYGREENLSLTGSYKDRMKFRLAETYLLLAEAYLGQDNPSKAAEAVNEVRRRSGASVINTGEMNMDFLLDERIRELVGEESRRFTLVRTHKLVERVKEHNDALRDKVRDFHALWPIPQSIINANKDVEFPQNDGYGN</sequence>
<dbReference type="Pfam" id="PF14322">
    <property type="entry name" value="SusD-like_3"/>
    <property type="match status" value="1"/>
</dbReference>
<evidence type="ECO:0000256" key="5">
    <source>
        <dbReference type="ARBA" id="ARBA00023237"/>
    </source>
</evidence>
<evidence type="ECO:0000259" key="8">
    <source>
        <dbReference type="Pfam" id="PF14322"/>
    </source>
</evidence>
<dbReference type="OrthoDB" id="5694214at2"/>
<keyword evidence="5" id="KW-0998">Cell outer membrane</keyword>
<comment type="subcellular location">
    <subcellularLocation>
        <location evidence="1">Cell outer membrane</location>
    </subcellularLocation>
</comment>
<accession>A0A1K1R360</accession>
<feature type="chain" id="PRO_5009667401" evidence="6">
    <location>
        <begin position="22"/>
        <end position="551"/>
    </location>
</feature>
<evidence type="ECO:0000256" key="1">
    <source>
        <dbReference type="ARBA" id="ARBA00004442"/>
    </source>
</evidence>